<dbReference type="InterPro" id="IPR002772">
    <property type="entry name" value="Glyco_hydro_3_C"/>
</dbReference>
<comment type="pathway">
    <text evidence="3 12">Glycan metabolism; cellulose degradation.</text>
</comment>
<dbReference type="InterPro" id="IPR050288">
    <property type="entry name" value="Cellulose_deg_GH3"/>
</dbReference>
<evidence type="ECO:0000256" key="1">
    <source>
        <dbReference type="ARBA" id="ARBA00000448"/>
    </source>
</evidence>
<dbReference type="PROSITE" id="PS00775">
    <property type="entry name" value="GLYCOSYL_HYDROL_F3"/>
    <property type="match status" value="1"/>
</dbReference>
<dbReference type="PRINTS" id="PR00133">
    <property type="entry name" value="GLHYDRLASE3"/>
</dbReference>
<gene>
    <name evidence="15" type="ORF">INT45_005363</name>
</gene>
<dbReference type="OrthoDB" id="416222at2759"/>
<dbReference type="InterPro" id="IPR019800">
    <property type="entry name" value="Glyco_hydro_3_AS"/>
</dbReference>
<evidence type="ECO:0000256" key="12">
    <source>
        <dbReference type="RuleBase" id="RU361161"/>
    </source>
</evidence>
<evidence type="ECO:0000313" key="16">
    <source>
        <dbReference type="Proteomes" id="UP000646827"/>
    </source>
</evidence>
<keyword evidence="16" id="KW-1185">Reference proteome</keyword>
<dbReference type="GO" id="GO:0005576">
    <property type="term" value="C:extracellular region"/>
    <property type="evidence" value="ECO:0007669"/>
    <property type="project" value="UniProtKB-SubCell"/>
</dbReference>
<reference evidence="15 16" key="1">
    <citation type="submission" date="2020-12" db="EMBL/GenBank/DDBJ databases">
        <title>Metabolic potential, ecology and presence of endohyphal bacteria is reflected in genomic diversity of Mucoromycotina.</title>
        <authorList>
            <person name="Muszewska A."/>
            <person name="Okrasinska A."/>
            <person name="Steczkiewicz K."/>
            <person name="Drgas O."/>
            <person name="Orlowska M."/>
            <person name="Perlinska-Lenart U."/>
            <person name="Aleksandrzak-Piekarczyk T."/>
            <person name="Szatraj K."/>
            <person name="Zielenkiewicz U."/>
            <person name="Pilsyk S."/>
            <person name="Malc E."/>
            <person name="Mieczkowski P."/>
            <person name="Kruszewska J.S."/>
            <person name="Biernat P."/>
            <person name="Pawlowska J."/>
        </authorList>
    </citation>
    <scope>NUCLEOTIDE SEQUENCE [LARGE SCALE GENOMIC DNA]</scope>
    <source>
        <strain evidence="15 16">CBS 142.35</strain>
    </source>
</reference>
<dbReference type="Pfam" id="PF01915">
    <property type="entry name" value="Glyco_hydro_3_C"/>
    <property type="match status" value="1"/>
</dbReference>
<dbReference type="InterPro" id="IPR036881">
    <property type="entry name" value="Glyco_hydro_3_C_sf"/>
</dbReference>
<keyword evidence="10 12" id="KW-0624">Polysaccharide degradation</keyword>
<comment type="caution">
    <text evidence="15">The sequence shown here is derived from an EMBL/GenBank/DDBJ whole genome shotgun (WGS) entry which is preliminary data.</text>
</comment>
<evidence type="ECO:0000256" key="8">
    <source>
        <dbReference type="ARBA" id="ARBA00023277"/>
    </source>
</evidence>
<keyword evidence="7 12" id="KW-0378">Hydrolase</keyword>
<feature type="chain" id="PRO_5034184006" description="beta-glucosidase" evidence="13">
    <location>
        <begin position="20"/>
        <end position="727"/>
    </location>
</feature>
<evidence type="ECO:0000256" key="6">
    <source>
        <dbReference type="ARBA" id="ARBA00022729"/>
    </source>
</evidence>
<comment type="catalytic activity">
    <reaction evidence="1 12">
        <text>Hydrolysis of terminal, non-reducing beta-D-glucosyl residues with release of beta-D-glucose.</text>
        <dbReference type="EC" id="3.2.1.21"/>
    </reaction>
</comment>
<dbReference type="InterPro" id="IPR036962">
    <property type="entry name" value="Glyco_hydro_3_N_sf"/>
</dbReference>
<dbReference type="Gene3D" id="2.60.40.10">
    <property type="entry name" value="Immunoglobulins"/>
    <property type="match status" value="1"/>
</dbReference>
<sequence>MIFTSLTTIAVCALALVQGAPTSNERSWEEAYAKAESVINQMSLEQKVGLATGMGWENTLCVGQTFESKSPDFPSLCLQDGPLGTRYASNGTAGVSGINAAATFDRQLMHKRAEIIGKESRDKGVHAQLGPSVDIFRAPTGGRGWEGFGEDPYLQGISASEYVKGVQSQNVIATAKHFLLNNQEINRTTSNSDADDRTLHEIYAWPYARMIEAGLTSVMCSYNLYEDVHACENDKLLNQILKKDLDFKGFVMSDWGATHSTVASANGGLDMTMPGDIVMGDGLSYYGKNLTAAVERGDVSEERVTDMALRIAAAHYKVGQDKDFPETTLKSFDRANEPEVVVTSDEHIKFVRDIGAASLVLLSNNDGTLPISSENLNKIAIIGSDAGPPSVPLTSSLSEGECTDLACNDGTYAMGWGSGSVDFPYIVTPTEGISKRAGESVEVVHTYNDWDTEAAAELAKDADIAFVFSKAPAGEEYLLVDGNNDRKNMTLWNNGDNLIQAVADANKNTVVVIHSTGPVLMPWIDHENIKAVVWPGLPGQETGNSLADVLFGDVNPSGRLPYTIAKNEEDYAAHISPEYNIEYTEKLALGYRHFDANDIEPLFAFGYGLSYSTFEYEKIKINTNRGKNDVLATVTAFVKNTGDVDGAEVPQAYISFPESAGEPPKVLRGFERVFIKAGQQTKVTFEFKKIDLSIWTEESGWTVPEGEYTVHVGSSSRDIHQTATFSL</sequence>
<dbReference type="InterPro" id="IPR017853">
    <property type="entry name" value="GH"/>
</dbReference>
<dbReference type="Pfam" id="PF14310">
    <property type="entry name" value="Fn3-like"/>
    <property type="match status" value="1"/>
</dbReference>
<dbReference type="SMART" id="SM01217">
    <property type="entry name" value="Fn3_like"/>
    <property type="match status" value="1"/>
</dbReference>
<dbReference type="InterPro" id="IPR026891">
    <property type="entry name" value="Fn3-like"/>
</dbReference>
<evidence type="ECO:0000313" key="15">
    <source>
        <dbReference type="EMBL" id="KAG2220190.1"/>
    </source>
</evidence>
<dbReference type="InterPro" id="IPR013783">
    <property type="entry name" value="Ig-like_fold"/>
</dbReference>
<feature type="domain" description="Fibronectin type III-like" evidence="14">
    <location>
        <begin position="648"/>
        <end position="716"/>
    </location>
</feature>
<evidence type="ECO:0000256" key="4">
    <source>
        <dbReference type="ARBA" id="ARBA00005336"/>
    </source>
</evidence>
<evidence type="ECO:0000256" key="7">
    <source>
        <dbReference type="ARBA" id="ARBA00022801"/>
    </source>
</evidence>
<feature type="signal peptide" evidence="13">
    <location>
        <begin position="1"/>
        <end position="19"/>
    </location>
</feature>
<comment type="similarity">
    <text evidence="4 12">Belongs to the glycosyl hydrolase 3 family.</text>
</comment>
<evidence type="ECO:0000256" key="2">
    <source>
        <dbReference type="ARBA" id="ARBA00004613"/>
    </source>
</evidence>
<evidence type="ECO:0000259" key="14">
    <source>
        <dbReference type="SMART" id="SM01217"/>
    </source>
</evidence>
<dbReference type="SUPFAM" id="SSF51445">
    <property type="entry name" value="(Trans)glycosidases"/>
    <property type="match status" value="1"/>
</dbReference>
<dbReference type="SUPFAM" id="SSF52279">
    <property type="entry name" value="Beta-D-glucan exohydrolase, C-terminal domain"/>
    <property type="match status" value="1"/>
</dbReference>
<dbReference type="Gene3D" id="3.40.50.1700">
    <property type="entry name" value="Glycoside hydrolase family 3 C-terminal domain"/>
    <property type="match status" value="1"/>
</dbReference>
<evidence type="ECO:0000256" key="3">
    <source>
        <dbReference type="ARBA" id="ARBA00004987"/>
    </source>
</evidence>
<dbReference type="UniPathway" id="UPA00696"/>
<name>A0A8H7VH09_9FUNG</name>
<keyword evidence="6 13" id="KW-0732">Signal</keyword>
<dbReference type="Proteomes" id="UP000646827">
    <property type="component" value="Unassembled WGS sequence"/>
</dbReference>
<keyword evidence="9 12" id="KW-0326">Glycosidase</keyword>
<dbReference type="InterPro" id="IPR001764">
    <property type="entry name" value="Glyco_hydro_3_N"/>
</dbReference>
<dbReference type="Pfam" id="PF00933">
    <property type="entry name" value="Glyco_hydro_3"/>
    <property type="match status" value="1"/>
</dbReference>
<accession>A0A8H7VH09</accession>
<evidence type="ECO:0000256" key="11">
    <source>
        <dbReference type="ARBA" id="ARBA00024983"/>
    </source>
</evidence>
<protein>
    <recommendedName>
        <fullName evidence="12">beta-glucosidase</fullName>
        <ecNumber evidence="12">3.2.1.21</ecNumber>
    </recommendedName>
</protein>
<keyword evidence="5" id="KW-0964">Secreted</keyword>
<dbReference type="FunFam" id="3.40.50.1700:FF:000003">
    <property type="entry name" value="Probable beta-glucosidase"/>
    <property type="match status" value="1"/>
</dbReference>
<evidence type="ECO:0000256" key="10">
    <source>
        <dbReference type="ARBA" id="ARBA00023326"/>
    </source>
</evidence>
<keyword evidence="8 12" id="KW-0119">Carbohydrate metabolism</keyword>
<dbReference type="EC" id="3.2.1.21" evidence="12"/>
<dbReference type="FunFam" id="3.20.20.300:FF:000002">
    <property type="entry name" value="Probable beta-glucosidase"/>
    <property type="match status" value="1"/>
</dbReference>
<evidence type="ECO:0000256" key="9">
    <source>
        <dbReference type="ARBA" id="ARBA00023295"/>
    </source>
</evidence>
<evidence type="ECO:0000256" key="5">
    <source>
        <dbReference type="ARBA" id="ARBA00022525"/>
    </source>
</evidence>
<proteinExistence type="inferred from homology"/>
<dbReference type="PANTHER" id="PTHR42715:SF12">
    <property type="entry name" value="BETA-GLUCOSIDASE G-RELATED"/>
    <property type="match status" value="1"/>
</dbReference>
<dbReference type="GO" id="GO:0030245">
    <property type="term" value="P:cellulose catabolic process"/>
    <property type="evidence" value="ECO:0007669"/>
    <property type="project" value="UniProtKB-UniPathway"/>
</dbReference>
<comment type="subcellular location">
    <subcellularLocation>
        <location evidence="2">Secreted</location>
    </subcellularLocation>
</comment>
<dbReference type="Gene3D" id="3.20.20.300">
    <property type="entry name" value="Glycoside hydrolase, family 3, N-terminal domain"/>
    <property type="match status" value="1"/>
</dbReference>
<dbReference type="AlphaFoldDB" id="A0A8H7VH09"/>
<dbReference type="EMBL" id="JAEPRB010000149">
    <property type="protein sequence ID" value="KAG2220190.1"/>
    <property type="molecule type" value="Genomic_DNA"/>
</dbReference>
<organism evidence="15 16">
    <name type="scientific">Circinella minor</name>
    <dbReference type="NCBI Taxonomy" id="1195481"/>
    <lineage>
        <taxon>Eukaryota</taxon>
        <taxon>Fungi</taxon>
        <taxon>Fungi incertae sedis</taxon>
        <taxon>Mucoromycota</taxon>
        <taxon>Mucoromycotina</taxon>
        <taxon>Mucoromycetes</taxon>
        <taxon>Mucorales</taxon>
        <taxon>Lichtheimiaceae</taxon>
        <taxon>Circinella</taxon>
    </lineage>
</organism>
<dbReference type="PANTHER" id="PTHR42715">
    <property type="entry name" value="BETA-GLUCOSIDASE"/>
    <property type="match status" value="1"/>
</dbReference>
<evidence type="ECO:0000256" key="13">
    <source>
        <dbReference type="SAM" id="SignalP"/>
    </source>
</evidence>
<comment type="function">
    <text evidence="11">Beta-glucosidases are one of a number of cellulolytic enzymes involved in the degradation of cellulosic biomass. Catalyzes the last step releasing glucose from the inhibitory cellobiose.</text>
</comment>
<dbReference type="GO" id="GO:0008422">
    <property type="term" value="F:beta-glucosidase activity"/>
    <property type="evidence" value="ECO:0007669"/>
    <property type="project" value="UniProtKB-EC"/>
</dbReference>